<gene>
    <name evidence="1" type="ordered locus">MSU_0268</name>
</gene>
<dbReference type="Proteomes" id="UP000007484">
    <property type="component" value="Chromosome"/>
</dbReference>
<proteinExistence type="predicted"/>
<sequence>MLSSAATKLMLLLGSGIVLGGTAGTGLGILKSKGILGQAQNTERNEEDDYEIKDVKEDDIVWEYFFNDGKDKQECRLNVRPSDGSEGVSEDQEVSECLTNWSKKLKEQSKKYELWLRGRKDKISSTENNSIENWVKEFISGESSSFQLQFENCNKWEDNELEKSKWGVWHCTKTVS</sequence>
<dbReference type="KEGG" id="mss:MSU_0268"/>
<dbReference type="HOGENOM" id="CLU_1523544_0_0_14"/>
<dbReference type="STRING" id="768700.MSU_0268"/>
<dbReference type="RefSeq" id="WP_013608923.1">
    <property type="nucleotide sequence ID" value="NC_015155.1"/>
</dbReference>
<evidence type="ECO:0000313" key="2">
    <source>
        <dbReference type="Proteomes" id="UP000007484"/>
    </source>
</evidence>
<organism evidence="1 2">
    <name type="scientific">Mycoplasma suis (strain Illinois)</name>
    <dbReference type="NCBI Taxonomy" id="768700"/>
    <lineage>
        <taxon>Bacteria</taxon>
        <taxon>Bacillati</taxon>
        <taxon>Mycoplasmatota</taxon>
        <taxon>Mollicutes</taxon>
        <taxon>Mycoplasmataceae</taxon>
        <taxon>Mycoplasma</taxon>
    </lineage>
</organism>
<evidence type="ECO:0000313" key="1">
    <source>
        <dbReference type="EMBL" id="ADX97812.1"/>
    </source>
</evidence>
<name>F0QQP2_MYCSL</name>
<dbReference type="AlphaFoldDB" id="F0QQP2"/>
<reference evidence="1 2" key="1">
    <citation type="journal article" date="2011" name="J. Bacteriol.">
        <title>Complete genome sequences of two hemotropic Mycoplasmas, Mycoplasma haemofelis strain Ohio2 and Mycoplasma suis strain Illinois.</title>
        <authorList>
            <person name="Messick J.B."/>
            <person name="Santos A.P."/>
            <person name="Guimaraes A.M."/>
        </authorList>
    </citation>
    <scope>NUCLEOTIDE SEQUENCE [LARGE SCALE GENOMIC DNA]</scope>
    <source>
        <strain evidence="1 2">Illinois</strain>
    </source>
</reference>
<accession>F0QQP2</accession>
<keyword evidence="2" id="KW-1185">Reference proteome</keyword>
<dbReference type="EMBL" id="CP002525">
    <property type="protein sequence ID" value="ADX97812.1"/>
    <property type="molecule type" value="Genomic_DNA"/>
</dbReference>
<protein>
    <submittedName>
        <fullName evidence="1">Uncharacterized protein</fullName>
    </submittedName>
</protein>